<dbReference type="Proteomes" id="UP000544742">
    <property type="component" value="Unassembled WGS sequence"/>
</dbReference>
<feature type="region of interest" description="Disordered" evidence="1">
    <location>
        <begin position="136"/>
        <end position="162"/>
    </location>
</feature>
<dbReference type="OMA" id="VQCEMCG"/>
<dbReference type="PROSITE" id="PS50943">
    <property type="entry name" value="HTH_CROC1"/>
    <property type="match status" value="1"/>
</dbReference>
<dbReference type="NCBIfam" id="TIGR00270">
    <property type="entry name" value="multiprotein bridging factor aMBF1"/>
    <property type="match status" value="1"/>
</dbReference>
<gene>
    <name evidence="3" type="ORF">GX426_08570</name>
</gene>
<feature type="domain" description="HTH cro/C1-type" evidence="2">
    <location>
        <begin position="82"/>
        <end position="136"/>
    </location>
</feature>
<dbReference type="CDD" id="cd00093">
    <property type="entry name" value="HTH_XRE"/>
    <property type="match status" value="1"/>
</dbReference>
<name>A0A7K4AJI3_METSH</name>
<dbReference type="Gene3D" id="1.10.260.40">
    <property type="entry name" value="lambda repressor-like DNA-binding domains"/>
    <property type="match status" value="1"/>
</dbReference>
<dbReference type="EMBL" id="JAAYUN010000147">
    <property type="protein sequence ID" value="NLJ23147.1"/>
    <property type="molecule type" value="Genomic_DNA"/>
</dbReference>
<protein>
    <submittedName>
        <fullName evidence="3">TIGR00270 family protein</fullName>
    </submittedName>
</protein>
<accession>A0A7K4AJI3</accession>
<dbReference type="GeneID" id="10460322"/>
<organism evidence="3 4">
    <name type="scientific">Methanothrix soehngenii</name>
    <name type="common">Methanosaeta concilii</name>
    <dbReference type="NCBI Taxonomy" id="2223"/>
    <lineage>
        <taxon>Archaea</taxon>
        <taxon>Methanobacteriati</taxon>
        <taxon>Methanobacteriota</taxon>
        <taxon>Stenosarchaea group</taxon>
        <taxon>Methanomicrobia</taxon>
        <taxon>Methanotrichales</taxon>
        <taxon>Methanotrichaceae</taxon>
        <taxon>Methanothrix</taxon>
    </lineage>
</organism>
<dbReference type="InterPro" id="IPR010982">
    <property type="entry name" value="Lambda_DNA-bd_dom_sf"/>
</dbReference>
<comment type="caution">
    <text evidence="3">The sequence shown here is derived from an EMBL/GenBank/DDBJ whole genome shotgun (WGS) entry which is preliminary data.</text>
</comment>
<dbReference type="RefSeq" id="WP_013718481.1">
    <property type="nucleotide sequence ID" value="NZ_DAITGN010000050.1"/>
</dbReference>
<reference evidence="3 4" key="1">
    <citation type="journal article" date="2020" name="Biotechnol. Biofuels">
        <title>New insights from the biogas microbiome by comprehensive genome-resolved metagenomics of nearly 1600 species originating from multiple anaerobic digesters.</title>
        <authorList>
            <person name="Campanaro S."/>
            <person name="Treu L."/>
            <person name="Rodriguez-R L.M."/>
            <person name="Kovalovszki A."/>
            <person name="Ziels R.M."/>
            <person name="Maus I."/>
            <person name="Zhu X."/>
            <person name="Kougias P.G."/>
            <person name="Basile A."/>
            <person name="Luo G."/>
            <person name="Schluter A."/>
            <person name="Konstantinidis K.T."/>
            <person name="Angelidaki I."/>
        </authorList>
    </citation>
    <scope>NUCLEOTIDE SEQUENCE [LARGE SCALE GENOMIC DNA]</scope>
    <source>
        <strain evidence="3">AS27yjCOA_157</strain>
    </source>
</reference>
<dbReference type="GO" id="GO:0003677">
    <property type="term" value="F:DNA binding"/>
    <property type="evidence" value="ECO:0007669"/>
    <property type="project" value="InterPro"/>
</dbReference>
<evidence type="ECO:0000313" key="3">
    <source>
        <dbReference type="EMBL" id="NLJ23147.1"/>
    </source>
</evidence>
<proteinExistence type="predicted"/>
<dbReference type="SUPFAM" id="SSF47413">
    <property type="entry name" value="lambda repressor-like DNA-binding domains"/>
    <property type="match status" value="1"/>
</dbReference>
<dbReference type="SMART" id="SM00530">
    <property type="entry name" value="HTH_XRE"/>
    <property type="match status" value="1"/>
</dbReference>
<evidence type="ECO:0000259" key="2">
    <source>
        <dbReference type="PROSITE" id="PS50943"/>
    </source>
</evidence>
<dbReference type="AlphaFoldDB" id="A0A7K4AJI3"/>
<sequence>MTEKQCEICGAEISGSPQKIVIDRSTMEVCKSCARFGKPEDKWTPVPRKMVPVERAFTVMRPKPRDQFKDLVELVPDFGRKIREAREGLGLTPEQLGARIKEKATLLKKIEREDISPEDDVRKKLERELKIKLTDQASEAQVKSGGSGRGLTLGDIANIKRK</sequence>
<dbReference type="InterPro" id="IPR004451">
    <property type="entry name" value="MJ0586"/>
</dbReference>
<dbReference type="Pfam" id="PF01381">
    <property type="entry name" value="HTH_3"/>
    <property type="match status" value="1"/>
</dbReference>
<dbReference type="InterPro" id="IPR001387">
    <property type="entry name" value="Cro/C1-type_HTH"/>
</dbReference>
<evidence type="ECO:0000313" key="4">
    <source>
        <dbReference type="Proteomes" id="UP000544742"/>
    </source>
</evidence>
<evidence type="ECO:0000256" key="1">
    <source>
        <dbReference type="SAM" id="MobiDB-lite"/>
    </source>
</evidence>